<dbReference type="OrthoDB" id="5679649at2"/>
<organism evidence="2 3">
    <name type="scientific">Pseudomonas corrugata</name>
    <dbReference type="NCBI Taxonomy" id="47879"/>
    <lineage>
        <taxon>Bacteria</taxon>
        <taxon>Pseudomonadati</taxon>
        <taxon>Pseudomonadota</taxon>
        <taxon>Gammaproteobacteria</taxon>
        <taxon>Pseudomonadales</taxon>
        <taxon>Pseudomonadaceae</taxon>
        <taxon>Pseudomonas</taxon>
    </lineage>
</organism>
<dbReference type="STRING" id="47879.AXG94_06150"/>
<evidence type="ECO:0000313" key="2">
    <source>
        <dbReference type="EMBL" id="RMM42196.1"/>
    </source>
</evidence>
<dbReference type="AlphaFoldDB" id="A0A3M3E0J8"/>
<keyword evidence="3" id="KW-1185">Reference proteome</keyword>
<reference evidence="2 3" key="1">
    <citation type="submission" date="2018-08" db="EMBL/GenBank/DDBJ databases">
        <title>Recombination of ecologically and evolutionarily significant loci maintains genetic cohesion in the Pseudomonas syringae species complex.</title>
        <authorList>
            <person name="Dillon M."/>
            <person name="Thakur S."/>
            <person name="Almeida R.N.D."/>
            <person name="Weir B.S."/>
            <person name="Guttman D.S."/>
        </authorList>
    </citation>
    <scope>NUCLEOTIDE SEQUENCE [LARGE SCALE GENOMIC DNA]</scope>
    <source>
        <strain evidence="2 3">NCPPB2445</strain>
    </source>
</reference>
<feature type="signal peptide" evidence="1">
    <location>
        <begin position="1"/>
        <end position="22"/>
    </location>
</feature>
<dbReference type="PROSITE" id="PS51257">
    <property type="entry name" value="PROKAR_LIPOPROTEIN"/>
    <property type="match status" value="1"/>
</dbReference>
<dbReference type="Proteomes" id="UP000270661">
    <property type="component" value="Unassembled WGS sequence"/>
</dbReference>
<evidence type="ECO:0000313" key="3">
    <source>
        <dbReference type="Proteomes" id="UP000270661"/>
    </source>
</evidence>
<dbReference type="InterPro" id="IPR010780">
    <property type="entry name" value="DUF1375"/>
</dbReference>
<name>A0A3M3E0J8_9PSED</name>
<comment type="caution">
    <text evidence="2">The sequence shown here is derived from an EMBL/GenBank/DDBJ whole genome shotgun (WGS) entry which is preliminary data.</text>
</comment>
<sequence length="83" mass="8872">MKLFLGAIIVVLLAGCATFSETFSDHPRCGAHPYCGTSTDIELIKVTTDESAGVFRALAPLAVIDLMFSVVADTVFLPYTAFN</sequence>
<protein>
    <recommendedName>
        <fullName evidence="4">YceK/YidQ family lipoprotein</fullName>
    </recommendedName>
</protein>
<evidence type="ECO:0008006" key="4">
    <source>
        <dbReference type="Google" id="ProtNLM"/>
    </source>
</evidence>
<dbReference type="GeneID" id="55643936"/>
<keyword evidence="1" id="KW-0732">Signal</keyword>
<proteinExistence type="predicted"/>
<accession>A0A3M3E0J8</accession>
<gene>
    <name evidence="2" type="ORF">ALQ77_00172</name>
</gene>
<dbReference type="Pfam" id="PF07119">
    <property type="entry name" value="DUF1375"/>
    <property type="match status" value="1"/>
</dbReference>
<dbReference type="KEGG" id="pcg:AXG94_06150"/>
<feature type="chain" id="PRO_5018649432" description="YceK/YidQ family lipoprotein" evidence="1">
    <location>
        <begin position="23"/>
        <end position="83"/>
    </location>
</feature>
<dbReference type="EMBL" id="RBOJ01000107">
    <property type="protein sequence ID" value="RMM42196.1"/>
    <property type="molecule type" value="Genomic_DNA"/>
</dbReference>
<evidence type="ECO:0000256" key="1">
    <source>
        <dbReference type="SAM" id="SignalP"/>
    </source>
</evidence>
<dbReference type="RefSeq" id="WP_053194318.1">
    <property type="nucleotide sequence ID" value="NZ_CP014262.1"/>
</dbReference>